<keyword evidence="2" id="KW-1185">Reference proteome</keyword>
<organism evidence="1 2">
    <name type="scientific">Romboutsia lituseburensis DSM 797</name>
    <dbReference type="NCBI Taxonomy" id="1121325"/>
    <lineage>
        <taxon>Bacteria</taxon>
        <taxon>Bacillati</taxon>
        <taxon>Bacillota</taxon>
        <taxon>Clostridia</taxon>
        <taxon>Peptostreptococcales</taxon>
        <taxon>Peptostreptococcaceae</taxon>
        <taxon>Romboutsia</taxon>
    </lineage>
</organism>
<dbReference type="Proteomes" id="UP000199068">
    <property type="component" value="Unassembled WGS sequence"/>
</dbReference>
<proteinExistence type="predicted"/>
<dbReference type="AlphaFoldDB" id="A0A1G9HX34"/>
<protein>
    <submittedName>
        <fullName evidence="1">Uncharacterized protein</fullName>
    </submittedName>
</protein>
<evidence type="ECO:0000313" key="2">
    <source>
        <dbReference type="Proteomes" id="UP000199068"/>
    </source>
</evidence>
<dbReference type="STRING" id="1121325.SAMN04515677_1019"/>
<name>A0A1G9HX34_9FIRM</name>
<accession>A0A1G9HX34</accession>
<reference evidence="1 2" key="1">
    <citation type="submission" date="2016-10" db="EMBL/GenBank/DDBJ databases">
        <authorList>
            <person name="de Groot N.N."/>
        </authorList>
    </citation>
    <scope>NUCLEOTIDE SEQUENCE [LARGE SCALE GENOMIC DNA]</scope>
    <source>
        <strain evidence="1 2">DSM 797</strain>
    </source>
</reference>
<gene>
    <name evidence="1" type="ORF">SAMN04515677_1019</name>
</gene>
<dbReference type="EMBL" id="FNGW01000001">
    <property type="protein sequence ID" value="SDL17521.1"/>
    <property type="molecule type" value="Genomic_DNA"/>
</dbReference>
<evidence type="ECO:0000313" key="1">
    <source>
        <dbReference type="EMBL" id="SDL17521.1"/>
    </source>
</evidence>
<sequence length="51" mass="5838">MSDSRFSNGHYDDALQFTKDVLSNSSSIEEIIFNANIVEESEDEAKERLKK</sequence>
<dbReference type="RefSeq" id="WP_170139105.1">
    <property type="nucleotide sequence ID" value="NZ_FNGW01000001.1"/>
</dbReference>